<dbReference type="EMBL" id="CP011125">
    <property type="protein sequence ID" value="AKF04041.1"/>
    <property type="molecule type" value="Genomic_DNA"/>
</dbReference>
<feature type="binding site" evidence="6">
    <location>
        <position position="685"/>
    </location>
    <ligand>
        <name>Zn(2+)</name>
        <dbReference type="ChEBI" id="CHEBI:29105"/>
    </ligand>
</feature>
<dbReference type="PANTHER" id="PTHR38344">
    <property type="entry name" value="UPF0753 PROTEIN AQ_863"/>
    <property type="match status" value="1"/>
</dbReference>
<dbReference type="GO" id="GO:0005886">
    <property type="term" value="C:plasma membrane"/>
    <property type="evidence" value="ECO:0007669"/>
    <property type="project" value="UniProtKB-SubCell"/>
</dbReference>
<proteinExistence type="inferred from homology"/>
<comment type="similarity">
    <text evidence="6">Belongs to the inorganic carbon transporter (TC 9.A.2) DabA family.</text>
</comment>
<evidence type="ECO:0000256" key="5">
    <source>
        <dbReference type="ARBA" id="ARBA00023136"/>
    </source>
</evidence>
<name>A0A0F6YGT8_9BACT</name>
<feature type="binding site" evidence="6">
    <location>
        <position position="497"/>
    </location>
    <ligand>
        <name>Zn(2+)</name>
        <dbReference type="ChEBI" id="CHEBI:29105"/>
    </ligand>
</feature>
<comment type="function">
    <text evidence="6">Part of an energy-coupled inorganic carbon pump.</text>
</comment>
<dbReference type="InterPro" id="IPR018752">
    <property type="entry name" value="DabA"/>
</dbReference>
<dbReference type="GO" id="GO:0008270">
    <property type="term" value="F:zinc ion binding"/>
    <property type="evidence" value="ECO:0007669"/>
    <property type="project" value="UniProtKB-UniRule"/>
</dbReference>
<keyword evidence="3 6" id="KW-0479">Metal-binding</keyword>
<dbReference type="Pfam" id="PF10070">
    <property type="entry name" value="DabA"/>
    <property type="match status" value="1"/>
</dbReference>
<dbReference type="AlphaFoldDB" id="A0A0F6YGT8"/>
<dbReference type="HAMAP" id="MF_01871">
    <property type="entry name" value="DabA"/>
    <property type="match status" value="1"/>
</dbReference>
<keyword evidence="4 6" id="KW-0862">Zinc</keyword>
<accession>A0A0F6YGT8</accession>
<feature type="binding site" evidence="6">
    <location>
        <position position="700"/>
    </location>
    <ligand>
        <name>Zn(2+)</name>
        <dbReference type="ChEBI" id="CHEBI:29105"/>
    </ligand>
</feature>
<evidence type="ECO:0000313" key="8">
    <source>
        <dbReference type="Proteomes" id="UP000034883"/>
    </source>
</evidence>
<keyword evidence="5 6" id="KW-0472">Membrane</keyword>
<keyword evidence="2 6" id="KW-1003">Cell membrane</keyword>
<comment type="subunit">
    <text evidence="6">Forms a complex with DabB.</text>
</comment>
<dbReference type="PANTHER" id="PTHR38344:SF1">
    <property type="entry name" value="INORGANIC CARBON TRANSPORTER SUBUNIT DABA-RELATED"/>
    <property type="match status" value="1"/>
</dbReference>
<reference evidence="7 8" key="1">
    <citation type="submission" date="2015-03" db="EMBL/GenBank/DDBJ databases">
        <title>Genome assembly of Sandaracinus amylolyticus DSM 53668.</title>
        <authorList>
            <person name="Sharma G."/>
            <person name="Subramanian S."/>
        </authorList>
    </citation>
    <scope>NUCLEOTIDE SEQUENCE [LARGE SCALE GENOMIC DNA]</scope>
    <source>
        <strain evidence="7 8">DSM 53668</strain>
    </source>
</reference>
<comment type="cofactor">
    <cofactor evidence="6">
        <name>Zn(2+)</name>
        <dbReference type="ChEBI" id="CHEBI:29105"/>
    </cofactor>
</comment>
<organism evidence="7 8">
    <name type="scientific">Sandaracinus amylolyticus</name>
    <dbReference type="NCBI Taxonomy" id="927083"/>
    <lineage>
        <taxon>Bacteria</taxon>
        <taxon>Pseudomonadati</taxon>
        <taxon>Myxococcota</taxon>
        <taxon>Polyangia</taxon>
        <taxon>Polyangiales</taxon>
        <taxon>Sandaracinaceae</taxon>
        <taxon>Sandaracinus</taxon>
    </lineage>
</organism>
<evidence type="ECO:0000256" key="4">
    <source>
        <dbReference type="ARBA" id="ARBA00022833"/>
    </source>
</evidence>
<evidence type="ECO:0000256" key="1">
    <source>
        <dbReference type="ARBA" id="ARBA00022448"/>
    </source>
</evidence>
<protein>
    <recommendedName>
        <fullName evidence="6">Probable inorganic carbon transporter subunit DabA</fullName>
    </recommendedName>
</protein>
<evidence type="ECO:0000256" key="3">
    <source>
        <dbReference type="ARBA" id="ARBA00022723"/>
    </source>
</evidence>
<gene>
    <name evidence="6" type="primary">dabA</name>
    <name evidence="7" type="ORF">DB32_001190</name>
</gene>
<sequence>MLKGANVSAPSGPRPLPDLDALIDDALEHAAHLLPAQAPIGDFVHHNTLHALQHLEFHDAIAAAHETHDAEGYLAEDAYRRAWRDGRIDDRDVERALASRARRVPDERLVWISRRELERLVLRHGVDAASAQGLRWASDELGATHRFREDVPSDVRARVIATTRSWLVSLDARDEASIDRVLAPVVRVAAIRAELARDPERAAVETLWAACRALAPESEDRERETLLARVGHDRTLRDLMVAIGAPDPAIPANGELVRFLGAFLDRGMARWPMTGRDAGLRASYRAHLGVAPALLPPWLRAVSRRLDASAELSTNALITSCLEELGVAHDAWHDHVARVLLVLSGWSGMVARLERVERDPRASLRELLAIRLVLDLECLRESARAIGHRGPIARLPETVRRTRRRDERRNAHEGAWRLFQLCQLAGIAAPALLLAGADQTARILAALDEFDAMTRRRVLHEAFEHHHAREVLGALADNVARPADLASGAPRFQLAFCIDDREEGIRRHFEALGPDHVTFGVAGFFGVAMQYRGLDDPTLTPLCPVVVQPSHRVEEHPLAEHAPASERRRRLRAWIAWLRHEIADASRSMARGAALTPLVGLLAALPLAARVLFPRLAHRAVERVERWLLPGPRTALALQQEHHHHEHAPNALGFTLAERADRVAGTLVSLGLTRDFAPLVVLLGHGASTVNNPHQSAYDCGACGGRNGGPNARAFAAMANEPAVREALRARGIDIPESTWFLGGLHDTTTDGITLFDVERVPAALRAELAALQRALDTARALSAHERCRRFEHAPLRLDPEAALAHVEERSVDLSQARPELGHATNAACIVGRRSLSRGLFLDRRAFLVSYDPTQDDARGTVLERILAAVVPVGASISLEYYFSTVDDERWGAGTKLPHNLAGLLGVMEGTTGDLRTGLPRQMTEVHEPVRLLCVIEASPDVVLGIAERQPEVKELVTRGWVRLACLDPTTRVISCLGPDGFAPFEHDATALPVVRRAMDWYEGRSGFVPPARIERASAARGT</sequence>
<keyword evidence="1 6" id="KW-0813">Transport</keyword>
<evidence type="ECO:0000256" key="6">
    <source>
        <dbReference type="HAMAP-Rule" id="MF_01871"/>
    </source>
</evidence>
<keyword evidence="8" id="KW-1185">Reference proteome</keyword>
<comment type="subcellular location">
    <subcellularLocation>
        <location evidence="6">Cell membrane</location>
        <topology evidence="6">Peripheral membrane protein</topology>
    </subcellularLocation>
</comment>
<dbReference type="STRING" id="927083.DB32_001190"/>
<evidence type="ECO:0000313" key="7">
    <source>
        <dbReference type="EMBL" id="AKF04041.1"/>
    </source>
</evidence>
<dbReference type="Proteomes" id="UP000034883">
    <property type="component" value="Chromosome"/>
</dbReference>
<dbReference type="KEGG" id="samy:DB32_001190"/>
<dbReference type="OrthoDB" id="9805101at2"/>
<feature type="binding site" evidence="6">
    <location>
        <position position="499"/>
    </location>
    <ligand>
        <name>Zn(2+)</name>
        <dbReference type="ChEBI" id="CHEBI:29105"/>
    </ligand>
</feature>
<evidence type="ECO:0000256" key="2">
    <source>
        <dbReference type="ARBA" id="ARBA00022475"/>
    </source>
</evidence>